<dbReference type="PROSITE" id="PS50093">
    <property type="entry name" value="PKD"/>
    <property type="match status" value="5"/>
</dbReference>
<dbReference type="GO" id="GO:0006816">
    <property type="term" value="P:calcium ion transport"/>
    <property type="evidence" value="ECO:0007669"/>
    <property type="project" value="TreeGrafter"/>
</dbReference>
<evidence type="ECO:0000313" key="8">
    <source>
        <dbReference type="EMBL" id="SDC96276.1"/>
    </source>
</evidence>
<dbReference type="InterPro" id="IPR000601">
    <property type="entry name" value="PKD_dom"/>
</dbReference>
<feature type="domain" description="PKD" evidence="7">
    <location>
        <begin position="1737"/>
        <end position="1779"/>
    </location>
</feature>
<dbReference type="InterPro" id="IPR045828">
    <property type="entry name" value="PKD_Bacteroidetes"/>
</dbReference>
<feature type="domain" description="PKD" evidence="7">
    <location>
        <begin position="1796"/>
        <end position="1874"/>
    </location>
</feature>
<dbReference type="SMART" id="SM00089">
    <property type="entry name" value="PKD"/>
    <property type="match status" value="6"/>
</dbReference>
<dbReference type="InterPro" id="IPR013783">
    <property type="entry name" value="Ig-like_fold"/>
</dbReference>
<evidence type="ECO:0000256" key="3">
    <source>
        <dbReference type="ARBA" id="ARBA00022737"/>
    </source>
</evidence>
<keyword evidence="4" id="KW-1133">Transmembrane helix</keyword>
<dbReference type="Gene3D" id="2.60.40.10">
    <property type="entry name" value="Immunoglobulins"/>
    <property type="match status" value="8"/>
</dbReference>
<feature type="signal peptide" evidence="6">
    <location>
        <begin position="1"/>
        <end position="27"/>
    </location>
</feature>
<keyword evidence="6" id="KW-0732">Signal</keyword>
<keyword evidence="3" id="KW-0677">Repeat</keyword>
<dbReference type="PANTHER" id="PTHR46730">
    <property type="entry name" value="POLYCYSTIN-1"/>
    <property type="match status" value="1"/>
</dbReference>
<name>A0A1G6QX87_9SPHI</name>
<sequence>MKIRCKRKWHCFVLFFGALFYTSVCFSQINIGAVDAGPFTPGSTIAVPFTITSGCATQGNQFQLYLSDQNGSFAAETLIGTYTGFYSTYINGVLPAGLTPGTGYMVRVKSTSPASASMPSNAFEVKAGPAVEAKLTSTYLNAANTETFGTCISKPDNSFFIKNESTATSTVTAVITDEVNGGSPTVIPFPTAIQNFTAQQVHYTIMAKAVMPNGTVGTKAYLLINNKTITAFGTSGNNVVCLPMGYLEFNVDITSAAGIQNNFPGDVYTINWGDQTTTTYTLCDIKSLGGKVQHAYTKSSCGSVSTSSAGTIFNAFDVSINVSNAFCGTVGTPVSSSAKVVVKPINSFTFNTPGCTNTNITFVNTSVLGENPNTNTLGCTPNNVTYNWYVDGVIQEVNQPKSFNFVYKFLTHGEHTIRLESSSSGACNADPVEMKICIQDPPKPDFTLPATTICAPGTLKPTDKSVLDNICNAANTYSWSVTPAVTYANGTSASSKEPEFNFTNPGIYTITLSITTPSCGLVTTPAQTVVVNATPTATLSPDITVCNLSTYDFNNTTTGPTKTTLTGTSKDLSDTYTWTVSAAGSGTYSFTGGTTANSKYPSIRFDSYDTYTVTVTHKNNCGTATDTQILTFSTAPVVNAGPDQSICFNDPSFTLAGAVTGTTSSQTWVGGTGTFSPGRNDLNAVYTPSAAEKAAGTVTLKLRATTTLPAPCNQIDDDIILTIKQNINVTSAATKTICTGKSVAYTPTSAITGVTYTWTATGTPNATGYSPSGSGAINDMITDTDASTDAVVTYIIVPHKDGCDGTPFNLVVTITPNPIATATPQNTSICNATTAAITLSTNLSGVNYTYTSTITGAITGNSNRPVASASNQINDILTNSGTSAGTVTYTVTPVSANGCPGTPATVTITVLPGATLANAGPDEAICNQSTYTLKGNSPVVGTGKWTIVSAPTTIIFADDTQNNTLISGLAAGNTYVLRWTISDAGCSSSSDDVQLTVNPLSAGGTTGSDASVCSGANGGNITLSGQVGNIIRWERSVDNGTNWSTVASTANPYVFSNLTITTQFRAVVQSGSCAEALSTVTTITVNPGTVTANAGTDQSLCSGNGITLSGNNPAPNTGSWTLTSGQTGVVLADATLFNTAVTGLVSGQNYTFRWTITGFGGCPPSTDDVTITYYPPVINTINASATPICAGQNITITGDVPTGGTGTYAYQWQSSADGSTWVNIPSAIGKDLNTTANVSTYFRRLVNSTICTSISNSVQITVLPGLTNNTISADQNICIGATAAPLTGSTPTGGSGTYTYQWQSSINGTAWSDVLGATSMSFNPPTPTVTIYYRRVVASGACSGNLSNEIKITVNPHAKAEITYTTNTGCAPFKLDATNVAATLYPDRNAVYTWFANNVQIGTGSTFPGYTITNGNESVNIKLVVTSSLGCNSDEKTEVFTTLPIVTPSFTQSTTEGCGPLGVTFTNTTTPLNGATYKWDFGNGQSSTLAQPAAITFLADPSGKDKTYNITLTTTSPCGPPVVTAATVIVHAKPVALFSPDKTTGCADLQVNFTNTGPESTGTTYTYDFGDGSAPETYADRQTVSHVFRTLVVKDFTVNMTARNACGIANAIPVVIRVSPNNIVPELVVNGNEKRGCAPFTVNFINNTSGASSFTYTFTNEDTGEISTAFSTSTGVFPHLFTKPGRYTIKLDAENDCSKNSTSETVTILPQPTVGFMADKTVGCTNLVVKFKNTSVSAVGYVWDFGDGSPTSTDFEPQHTYTGSGVNYTVTLTTTNSLGCTNTLALPDFIQIVAPPVATFTVSPGNELSIPNYSFGFKDTSTGSVSWEWSFGDGAKSTLQNPNHTYANEGTYTVTLTVLNKEGCSATTFQSVRIIGVPGYLNLPNSFMPASAKNEIKVFKAKGRGIKEWNMSVFNKWGQLLWETTKLDDGAPLEGWDGTYKGQDQPQGVYYWKIDIKFINGSDWKGMTYDSSPPKKTGVIYLIR</sequence>
<keyword evidence="5" id="KW-0472">Membrane</keyword>
<organism evidence="8 9">
    <name type="scientific">Pedobacter soli</name>
    <dbReference type="NCBI Taxonomy" id="390242"/>
    <lineage>
        <taxon>Bacteria</taxon>
        <taxon>Pseudomonadati</taxon>
        <taxon>Bacteroidota</taxon>
        <taxon>Sphingobacteriia</taxon>
        <taxon>Sphingobacteriales</taxon>
        <taxon>Sphingobacteriaceae</taxon>
        <taxon>Pedobacter</taxon>
    </lineage>
</organism>
<protein>
    <submittedName>
        <fullName evidence="8">PKD repeat-containing protein</fullName>
    </submittedName>
</protein>
<feature type="domain" description="PKD" evidence="7">
    <location>
        <begin position="1446"/>
        <end position="1537"/>
    </location>
</feature>
<dbReference type="Pfam" id="PF19406">
    <property type="entry name" value="PKD_5"/>
    <property type="match status" value="2"/>
</dbReference>
<feature type="domain" description="PKD" evidence="7">
    <location>
        <begin position="1625"/>
        <end position="1708"/>
    </location>
</feature>
<dbReference type="PANTHER" id="PTHR46730:SF1">
    <property type="entry name" value="PLAT DOMAIN-CONTAINING PROTEIN"/>
    <property type="match status" value="1"/>
</dbReference>
<dbReference type="Pfam" id="PF13585">
    <property type="entry name" value="CHU_C"/>
    <property type="match status" value="1"/>
</dbReference>
<dbReference type="GO" id="GO:0005886">
    <property type="term" value="C:plasma membrane"/>
    <property type="evidence" value="ECO:0007669"/>
    <property type="project" value="TreeGrafter"/>
</dbReference>
<reference evidence="9" key="1">
    <citation type="submission" date="2016-10" db="EMBL/GenBank/DDBJ databases">
        <authorList>
            <person name="Varghese N."/>
            <person name="Submissions S."/>
        </authorList>
    </citation>
    <scope>NUCLEOTIDE SEQUENCE [LARGE SCALE GENOMIC DNA]</scope>
    <source>
        <strain evidence="9">DSM 18609</strain>
    </source>
</reference>
<dbReference type="GO" id="GO:0005261">
    <property type="term" value="F:monoatomic cation channel activity"/>
    <property type="evidence" value="ECO:0007669"/>
    <property type="project" value="TreeGrafter"/>
</dbReference>
<dbReference type="Proteomes" id="UP000199455">
    <property type="component" value="Unassembled WGS sequence"/>
</dbReference>
<comment type="subcellular location">
    <subcellularLocation>
        <location evidence="1">Membrane</location>
        <topology evidence="1">Multi-pass membrane protein</topology>
    </subcellularLocation>
</comment>
<feature type="chain" id="PRO_5011551466" evidence="6">
    <location>
        <begin position="28"/>
        <end position="1984"/>
    </location>
</feature>
<evidence type="ECO:0000259" key="7">
    <source>
        <dbReference type="PROSITE" id="PS50093"/>
    </source>
</evidence>
<dbReference type="STRING" id="390242.SAMN04488024_103464"/>
<gene>
    <name evidence="8" type="ORF">SAMN04488024_103464</name>
</gene>
<feature type="domain" description="PKD" evidence="7">
    <location>
        <begin position="1534"/>
        <end position="1588"/>
    </location>
</feature>
<dbReference type="SUPFAM" id="SSF49299">
    <property type="entry name" value="PKD domain"/>
    <property type="match status" value="7"/>
</dbReference>
<dbReference type="CDD" id="cd00146">
    <property type="entry name" value="PKD"/>
    <property type="match status" value="2"/>
</dbReference>
<dbReference type="Pfam" id="PF00801">
    <property type="entry name" value="PKD"/>
    <property type="match status" value="1"/>
</dbReference>
<evidence type="ECO:0000313" key="9">
    <source>
        <dbReference type="Proteomes" id="UP000199455"/>
    </source>
</evidence>
<dbReference type="InterPro" id="IPR022409">
    <property type="entry name" value="PKD/Chitinase_dom"/>
</dbReference>
<dbReference type="InterPro" id="IPR035986">
    <property type="entry name" value="PKD_dom_sf"/>
</dbReference>
<dbReference type="EMBL" id="FMZH01000003">
    <property type="protein sequence ID" value="SDC96276.1"/>
    <property type="molecule type" value="Genomic_DNA"/>
</dbReference>
<evidence type="ECO:0000256" key="4">
    <source>
        <dbReference type="ARBA" id="ARBA00022989"/>
    </source>
</evidence>
<keyword evidence="9" id="KW-1185">Reference proteome</keyword>
<dbReference type="Pfam" id="PF18911">
    <property type="entry name" value="PKD_4"/>
    <property type="match status" value="2"/>
</dbReference>
<dbReference type="RefSeq" id="WP_090767721.1">
    <property type="nucleotide sequence ID" value="NZ_FMZH01000003.1"/>
</dbReference>
<evidence type="ECO:0000256" key="6">
    <source>
        <dbReference type="SAM" id="SignalP"/>
    </source>
</evidence>
<evidence type="ECO:0000256" key="1">
    <source>
        <dbReference type="ARBA" id="ARBA00004141"/>
    </source>
</evidence>
<evidence type="ECO:0000256" key="2">
    <source>
        <dbReference type="ARBA" id="ARBA00022692"/>
    </source>
</evidence>
<accession>A0A1G6QX87</accession>
<evidence type="ECO:0000256" key="5">
    <source>
        <dbReference type="ARBA" id="ARBA00023136"/>
    </source>
</evidence>
<keyword evidence="2" id="KW-0812">Transmembrane</keyword>
<proteinExistence type="predicted"/>